<organism evidence="1 2">
    <name type="scientific">Moritella viscosa</name>
    <dbReference type="NCBI Taxonomy" id="80854"/>
    <lineage>
        <taxon>Bacteria</taxon>
        <taxon>Pseudomonadati</taxon>
        <taxon>Pseudomonadota</taxon>
        <taxon>Gammaproteobacteria</taxon>
        <taxon>Alteromonadales</taxon>
        <taxon>Moritellaceae</taxon>
        <taxon>Moritella</taxon>
    </lineage>
</organism>
<dbReference type="OrthoDB" id="6400279at2"/>
<reference evidence="1 2" key="1">
    <citation type="submission" date="2016-11" db="EMBL/GenBank/DDBJ databases">
        <authorList>
            <person name="Jaros S."/>
            <person name="Januszkiewicz K."/>
            <person name="Wedrychowicz H."/>
        </authorList>
    </citation>
    <scope>NUCLEOTIDE SEQUENCE [LARGE SCALE GENOMIC DNA]</scope>
    <source>
        <strain evidence="1">NVI 5450</strain>
    </source>
</reference>
<accession>A0A1K9ZVB2</accession>
<proteinExistence type="predicted"/>
<dbReference type="Proteomes" id="UP000183794">
    <property type="component" value="Unassembled WGS sequence"/>
</dbReference>
<protein>
    <recommendedName>
        <fullName evidence="3">Inhibitor I9 domain-containing protein</fullName>
    </recommendedName>
</protein>
<sequence>MAKQGVRFQLRYVGIFLALVLVVPVSYSHHSTQMTELTGITKITKENRLNRYYVKYQKGAEGAATALVKKHDLAIVDVIPTRNILIVFADNLSIQKLVKNTVIEYVELEPIRSLYSQ</sequence>
<gene>
    <name evidence="1" type="ORF">NVI5450_3465</name>
</gene>
<evidence type="ECO:0000313" key="2">
    <source>
        <dbReference type="Proteomes" id="UP000183794"/>
    </source>
</evidence>
<dbReference type="AlphaFoldDB" id="A0A1K9ZVB2"/>
<dbReference type="EMBL" id="FPLD01000097">
    <property type="protein sequence ID" value="SGZ09551.1"/>
    <property type="molecule type" value="Genomic_DNA"/>
</dbReference>
<evidence type="ECO:0008006" key="3">
    <source>
        <dbReference type="Google" id="ProtNLM"/>
    </source>
</evidence>
<dbReference type="GeneID" id="61297097"/>
<evidence type="ECO:0000313" key="1">
    <source>
        <dbReference type="EMBL" id="SGZ09551.1"/>
    </source>
</evidence>
<name>A0A1K9ZVB2_9GAMM</name>
<dbReference type="RefSeq" id="WP_045110831.1">
    <property type="nucleotide sequence ID" value="NZ_CAWQZC010000130.1"/>
</dbReference>